<comment type="caution">
    <text evidence="1">The sequence shown here is derived from an EMBL/GenBank/DDBJ whole genome shotgun (WGS) entry which is preliminary data.</text>
</comment>
<gene>
    <name evidence="1" type="ORF">FBUS_01497</name>
</gene>
<dbReference type="OrthoDB" id="6232251at2759"/>
<dbReference type="EMBL" id="LUCM01001936">
    <property type="protein sequence ID" value="KAA0198099.1"/>
    <property type="molecule type" value="Genomic_DNA"/>
</dbReference>
<dbReference type="AlphaFoldDB" id="A0A8E0S1K5"/>
<proteinExistence type="predicted"/>
<evidence type="ECO:0000313" key="2">
    <source>
        <dbReference type="Proteomes" id="UP000728185"/>
    </source>
</evidence>
<keyword evidence="2" id="KW-1185">Reference proteome</keyword>
<reference evidence="1" key="1">
    <citation type="submission" date="2019-05" db="EMBL/GenBank/DDBJ databases">
        <title>Annotation for the trematode Fasciolopsis buski.</title>
        <authorList>
            <person name="Choi Y.-J."/>
        </authorList>
    </citation>
    <scope>NUCLEOTIDE SEQUENCE</scope>
    <source>
        <strain evidence="1">HT</strain>
        <tissue evidence="1">Whole worm</tissue>
    </source>
</reference>
<sequence length="113" mass="13204">MSRSYTNLTQYGRSPYDTCCIGLVPKQTVQLFNSHAPWATCDDAAQKLEMERVHYYNERRRLNASIPREEELSSFLYMQQLNLTRRLGKFIKEHNRAITKAIGDLQITGRMAF</sequence>
<dbReference type="Proteomes" id="UP000728185">
    <property type="component" value="Unassembled WGS sequence"/>
</dbReference>
<organism evidence="1 2">
    <name type="scientific">Fasciolopsis buskii</name>
    <dbReference type="NCBI Taxonomy" id="27845"/>
    <lineage>
        <taxon>Eukaryota</taxon>
        <taxon>Metazoa</taxon>
        <taxon>Spiralia</taxon>
        <taxon>Lophotrochozoa</taxon>
        <taxon>Platyhelminthes</taxon>
        <taxon>Trematoda</taxon>
        <taxon>Digenea</taxon>
        <taxon>Plagiorchiida</taxon>
        <taxon>Echinostomata</taxon>
        <taxon>Echinostomatoidea</taxon>
        <taxon>Fasciolidae</taxon>
        <taxon>Fasciolopsis</taxon>
    </lineage>
</organism>
<name>A0A8E0S1K5_9TREM</name>
<evidence type="ECO:0000313" key="1">
    <source>
        <dbReference type="EMBL" id="KAA0198099.1"/>
    </source>
</evidence>
<protein>
    <submittedName>
        <fullName evidence="1">Uncharacterized protein</fullName>
    </submittedName>
</protein>
<accession>A0A8E0S1K5</accession>